<dbReference type="GO" id="GO:0003677">
    <property type="term" value="F:DNA binding"/>
    <property type="evidence" value="ECO:0007669"/>
    <property type="project" value="UniProtKB-KW"/>
</dbReference>
<dbReference type="AlphaFoldDB" id="A0A366DHA6"/>
<dbReference type="Pfam" id="PF07702">
    <property type="entry name" value="UTRA"/>
    <property type="match status" value="1"/>
</dbReference>
<evidence type="ECO:0000256" key="2">
    <source>
        <dbReference type="ARBA" id="ARBA00023125"/>
    </source>
</evidence>
<dbReference type="Proteomes" id="UP000252586">
    <property type="component" value="Unassembled WGS sequence"/>
</dbReference>
<evidence type="ECO:0000256" key="1">
    <source>
        <dbReference type="ARBA" id="ARBA00023015"/>
    </source>
</evidence>
<dbReference type="PANTHER" id="PTHR44846:SF17">
    <property type="entry name" value="GNTR-FAMILY TRANSCRIPTIONAL REGULATOR"/>
    <property type="match status" value="1"/>
</dbReference>
<dbReference type="EMBL" id="QNRE01000007">
    <property type="protein sequence ID" value="RBO89453.1"/>
    <property type="molecule type" value="Genomic_DNA"/>
</dbReference>
<dbReference type="Gene3D" id="3.40.1410.10">
    <property type="entry name" value="Chorismate lyase-like"/>
    <property type="match status" value="1"/>
</dbReference>
<keyword evidence="3" id="KW-0804">Transcription</keyword>
<dbReference type="SUPFAM" id="SSF46785">
    <property type="entry name" value="Winged helix' DNA-binding domain"/>
    <property type="match status" value="1"/>
</dbReference>
<evidence type="ECO:0000256" key="4">
    <source>
        <dbReference type="SAM" id="MobiDB-lite"/>
    </source>
</evidence>
<dbReference type="PRINTS" id="PR00035">
    <property type="entry name" value="HTHGNTR"/>
</dbReference>
<keyword evidence="1" id="KW-0805">Transcription regulation</keyword>
<dbReference type="PROSITE" id="PS50949">
    <property type="entry name" value="HTH_GNTR"/>
    <property type="match status" value="1"/>
</dbReference>
<protein>
    <submittedName>
        <fullName evidence="6">GntR family transcriptional regulator</fullName>
    </submittedName>
</protein>
<sequence length="255" mass="27823">MTRVCSAAMTPPPDLSRAHPGRRLRSDLARQVADVLRGQIAAGALGPRLPDEPALQREFSVSRNSVREALDILRSEGLVERLPGVGTVVRMPKFAHTVDAIRGLSESLREHGALRNEVRTAGRVRPPRSVAAALRAEGDVLCIERLRRLDGVPIALDLTYLPVAVGLPLLSADLEDEDLFTLIERTSGKRLRADQVSVDAVTADAPSARLLGVRTGAPLLVLQRLTRFTDGTPADLEFVRMRGDRITVRMTPERS</sequence>
<dbReference type="InterPro" id="IPR036388">
    <property type="entry name" value="WH-like_DNA-bd_sf"/>
</dbReference>
<dbReference type="Gene3D" id="1.10.10.10">
    <property type="entry name" value="Winged helix-like DNA-binding domain superfamily/Winged helix DNA-binding domain"/>
    <property type="match status" value="1"/>
</dbReference>
<comment type="caution">
    <text evidence="6">The sequence shown here is derived from an EMBL/GenBank/DDBJ whole genome shotgun (WGS) entry which is preliminary data.</text>
</comment>
<accession>A0A366DHA6</accession>
<dbReference type="PANTHER" id="PTHR44846">
    <property type="entry name" value="MANNOSYL-D-GLYCERATE TRANSPORT/METABOLISM SYSTEM REPRESSOR MNGR-RELATED"/>
    <property type="match status" value="1"/>
</dbReference>
<dbReference type="SMART" id="SM00345">
    <property type="entry name" value="HTH_GNTR"/>
    <property type="match status" value="1"/>
</dbReference>
<dbReference type="InterPro" id="IPR011663">
    <property type="entry name" value="UTRA"/>
</dbReference>
<feature type="region of interest" description="Disordered" evidence="4">
    <location>
        <begin position="1"/>
        <end position="20"/>
    </location>
</feature>
<proteinExistence type="predicted"/>
<dbReference type="GO" id="GO:0045892">
    <property type="term" value="P:negative regulation of DNA-templated transcription"/>
    <property type="evidence" value="ECO:0007669"/>
    <property type="project" value="TreeGrafter"/>
</dbReference>
<evidence type="ECO:0000259" key="5">
    <source>
        <dbReference type="PROSITE" id="PS50949"/>
    </source>
</evidence>
<dbReference type="InterPro" id="IPR000524">
    <property type="entry name" value="Tscrpt_reg_HTH_GntR"/>
</dbReference>
<dbReference type="STRING" id="1210090.GCA_001613185_02026"/>
<evidence type="ECO:0000256" key="3">
    <source>
        <dbReference type="ARBA" id="ARBA00023163"/>
    </source>
</evidence>
<gene>
    <name evidence="6" type="ORF">DFR74_107131</name>
</gene>
<reference evidence="6 7" key="1">
    <citation type="submission" date="2018-06" db="EMBL/GenBank/DDBJ databases">
        <title>Genomic Encyclopedia of Type Strains, Phase IV (KMG-IV): sequencing the most valuable type-strain genomes for metagenomic binning, comparative biology and taxonomic classification.</title>
        <authorList>
            <person name="Goeker M."/>
        </authorList>
    </citation>
    <scope>NUCLEOTIDE SEQUENCE [LARGE SCALE GENOMIC DNA]</scope>
    <source>
        <strain evidence="6 7">DSM 44599</strain>
    </source>
</reference>
<dbReference type="Pfam" id="PF00392">
    <property type="entry name" value="GntR"/>
    <property type="match status" value="1"/>
</dbReference>
<dbReference type="InterPro" id="IPR036390">
    <property type="entry name" value="WH_DNA-bd_sf"/>
</dbReference>
<feature type="domain" description="HTH gntR-type" evidence="5">
    <location>
        <begin position="26"/>
        <end position="92"/>
    </location>
</feature>
<name>A0A366DHA6_9NOCA</name>
<keyword evidence="2" id="KW-0238">DNA-binding</keyword>
<dbReference type="CDD" id="cd07377">
    <property type="entry name" value="WHTH_GntR"/>
    <property type="match status" value="1"/>
</dbReference>
<dbReference type="SUPFAM" id="SSF64288">
    <property type="entry name" value="Chorismate lyase-like"/>
    <property type="match status" value="1"/>
</dbReference>
<keyword evidence="7" id="KW-1185">Reference proteome</keyword>
<dbReference type="InterPro" id="IPR050679">
    <property type="entry name" value="Bact_HTH_transcr_reg"/>
</dbReference>
<organism evidence="6 7">
    <name type="scientific">Nocardia puris</name>
    <dbReference type="NCBI Taxonomy" id="208602"/>
    <lineage>
        <taxon>Bacteria</taxon>
        <taxon>Bacillati</taxon>
        <taxon>Actinomycetota</taxon>
        <taxon>Actinomycetes</taxon>
        <taxon>Mycobacteriales</taxon>
        <taxon>Nocardiaceae</taxon>
        <taxon>Nocardia</taxon>
    </lineage>
</organism>
<dbReference type="GO" id="GO:0003700">
    <property type="term" value="F:DNA-binding transcription factor activity"/>
    <property type="evidence" value="ECO:0007669"/>
    <property type="project" value="InterPro"/>
</dbReference>
<evidence type="ECO:0000313" key="6">
    <source>
        <dbReference type="EMBL" id="RBO89453.1"/>
    </source>
</evidence>
<dbReference type="SMART" id="SM00866">
    <property type="entry name" value="UTRA"/>
    <property type="match status" value="1"/>
</dbReference>
<evidence type="ECO:0000313" key="7">
    <source>
        <dbReference type="Proteomes" id="UP000252586"/>
    </source>
</evidence>
<dbReference type="InterPro" id="IPR028978">
    <property type="entry name" value="Chorismate_lyase_/UTRA_dom_sf"/>
</dbReference>